<reference evidence="4 5" key="1">
    <citation type="submission" date="2025-04" db="UniProtKB">
        <authorList>
            <consortium name="RefSeq"/>
        </authorList>
    </citation>
    <scope>IDENTIFICATION</scope>
    <source>
        <strain evidence="4 5">15112-1751.03</strain>
        <tissue evidence="4 5">Whole Adult</tissue>
    </source>
</reference>
<gene>
    <name evidence="4 5" type="primary">LOC117567112</name>
</gene>
<proteinExistence type="predicted"/>
<feature type="coiled-coil region" evidence="1">
    <location>
        <begin position="152"/>
        <end position="179"/>
    </location>
</feature>
<feature type="compositionally biased region" description="Basic and acidic residues" evidence="2">
    <location>
        <begin position="38"/>
        <end position="51"/>
    </location>
</feature>
<evidence type="ECO:0000256" key="1">
    <source>
        <dbReference type="SAM" id="Coils"/>
    </source>
</evidence>
<keyword evidence="1" id="KW-0175">Coiled coil</keyword>
<evidence type="ECO:0000256" key="2">
    <source>
        <dbReference type="SAM" id="MobiDB-lite"/>
    </source>
</evidence>
<organism evidence="3 4">
    <name type="scientific">Drosophila albomicans</name>
    <name type="common">Fruit fly</name>
    <dbReference type="NCBI Taxonomy" id="7291"/>
    <lineage>
        <taxon>Eukaryota</taxon>
        <taxon>Metazoa</taxon>
        <taxon>Ecdysozoa</taxon>
        <taxon>Arthropoda</taxon>
        <taxon>Hexapoda</taxon>
        <taxon>Insecta</taxon>
        <taxon>Pterygota</taxon>
        <taxon>Neoptera</taxon>
        <taxon>Endopterygota</taxon>
        <taxon>Diptera</taxon>
        <taxon>Brachycera</taxon>
        <taxon>Muscomorpha</taxon>
        <taxon>Ephydroidea</taxon>
        <taxon>Drosophilidae</taxon>
        <taxon>Drosophila</taxon>
    </lineage>
</organism>
<protein>
    <submittedName>
        <fullName evidence="4 5">Uncharacterized protein LOC117567112</fullName>
    </submittedName>
</protein>
<evidence type="ECO:0000313" key="5">
    <source>
        <dbReference type="RefSeq" id="XP_051864282.1"/>
    </source>
</evidence>
<evidence type="ECO:0000313" key="4">
    <source>
        <dbReference type="RefSeq" id="XP_034102807.1"/>
    </source>
</evidence>
<dbReference type="Proteomes" id="UP000515160">
    <property type="component" value="Chromosome X"/>
</dbReference>
<dbReference type="RefSeq" id="XP_051864282.1">
    <property type="nucleotide sequence ID" value="XM_052008322.1"/>
</dbReference>
<feature type="compositionally biased region" description="Polar residues" evidence="2">
    <location>
        <begin position="90"/>
        <end position="100"/>
    </location>
</feature>
<name>A0A6P8Y113_DROAB</name>
<dbReference type="RefSeq" id="XP_034102807.1">
    <property type="nucleotide sequence ID" value="XM_034246916.2"/>
</dbReference>
<accession>A0A6P8Y113</accession>
<dbReference type="OrthoDB" id="7851789at2759"/>
<dbReference type="AlphaFoldDB" id="A0A6P8Y113"/>
<feature type="region of interest" description="Disordered" evidence="2">
    <location>
        <begin position="30"/>
        <end position="152"/>
    </location>
</feature>
<dbReference type="GeneID" id="117567112"/>
<sequence>MAPARKTRSEQNTIINALTDKTLAANIMKTMPKAKGVKHNEQQETSSYEKRTTRKQSSEAEQPQRSLRKRLESVGMDRSQFKETRKRTMSSEALQQQENEQPAVVAKLKQRKQQPSSKTRSRKESTASTSTEESEPRIASKRSKKTPAASHKNGLHMQLEAFEEELANANNNHTEATKTNIVKLTKATTCYTNNNNNSDYIDMEAEKEYNRVVQRKTEELRALNDALVVPPVEVAKVGYTHDQLKQFLLNSSIANSFPNALQEQGTSQMLRGLIDGVSSLEALQLDELLDLYHLGIMMQHYELLNTHCMGYRCELLEIVCDLASELEPQDADMIGMSLCDRFVMGTGRTRMECVIDMHSSIVQLIKMGDEINRRIAMTILLATFSKVSGQPIPEKENDVIMQAFEMAQKVNWTHLSTSGCEADVFVLVRSFGLILNTQENRRPHCDWDRQMGSEIHKYFMTVLRTVRFSKNYNFFAMMVERYIAFCVVRGATARAHTTEMLPD</sequence>
<evidence type="ECO:0000313" key="3">
    <source>
        <dbReference type="Proteomes" id="UP000515160"/>
    </source>
</evidence>
<keyword evidence="3" id="KW-1185">Reference proteome</keyword>